<organism evidence="1 2">
    <name type="scientific">Mythimna loreyi</name>
    <dbReference type="NCBI Taxonomy" id="667449"/>
    <lineage>
        <taxon>Eukaryota</taxon>
        <taxon>Metazoa</taxon>
        <taxon>Ecdysozoa</taxon>
        <taxon>Arthropoda</taxon>
        <taxon>Hexapoda</taxon>
        <taxon>Insecta</taxon>
        <taxon>Pterygota</taxon>
        <taxon>Neoptera</taxon>
        <taxon>Endopterygota</taxon>
        <taxon>Lepidoptera</taxon>
        <taxon>Glossata</taxon>
        <taxon>Ditrysia</taxon>
        <taxon>Noctuoidea</taxon>
        <taxon>Noctuidae</taxon>
        <taxon>Noctuinae</taxon>
        <taxon>Hadenini</taxon>
        <taxon>Mythimna</taxon>
    </lineage>
</organism>
<sequence>MTCVVRIALLYFAVLIAICGAQNRRQDYEIPDPTVEALFPKGFRVTLKDDGYSLFGFRGNINKEFKVMNEGDIKQDVHRPKGGKWVYKNRDAKLEIGDTIFYWIYVIKDGKGYMNTDLEYTVTGFVKEDGTPAGAQPNPQPDLPTSKDLVDPRYDQDCTISKTKVQGQPPVCTGNLIFSEEFEGTSLRELKKWDALIQFPEEPDYPFNVYIPDKTVSFEEGSLVITPVLTETDRSEGFLHQSLDLGERCTGKVDTLECTQVASGSQILPPVTTAKITSKRTFNFMFGRVEVRAKLPHGSWIIPEINLEPSDNAYGPNNYESGLMRVAFVRGNPGLAKKLYGGPVLAHNEPFRTALLKEKIGIDNWHKEFHNYTMIWRPDGIDLLVDGEQYGTVNPGGGFFEAAKNSNVGHAFHWQKGTIMAPLDQMFHLTLGLRVGGINDFSDDLDDKPWKNSASKAVFDFWKSKDAWHPSWENGALRVDSVRVYAL</sequence>
<name>A0ACC2QGY0_9NEOP</name>
<proteinExistence type="predicted"/>
<protein>
    <submittedName>
        <fullName evidence="1">Uncharacterized protein</fullName>
    </submittedName>
</protein>
<evidence type="ECO:0000313" key="1">
    <source>
        <dbReference type="EMBL" id="KAJ8715917.1"/>
    </source>
</evidence>
<reference evidence="1" key="1">
    <citation type="submission" date="2023-03" db="EMBL/GenBank/DDBJ databases">
        <title>Chromosome-level genomes of two armyworms, Mythimna separata and Mythimna loreyi, provide insights into the biosynthesis and reception of sex pheromones.</title>
        <authorList>
            <person name="Zhao H."/>
        </authorList>
    </citation>
    <scope>NUCLEOTIDE SEQUENCE</scope>
    <source>
        <strain evidence="1">BeijingLab</strain>
    </source>
</reference>
<accession>A0ACC2QGY0</accession>
<gene>
    <name evidence="1" type="ORF">PYW08_013202</name>
</gene>
<keyword evidence="2" id="KW-1185">Reference proteome</keyword>
<comment type="caution">
    <text evidence="1">The sequence shown here is derived from an EMBL/GenBank/DDBJ whole genome shotgun (WGS) entry which is preliminary data.</text>
</comment>
<dbReference type="Proteomes" id="UP001231649">
    <property type="component" value="Chromosome 4"/>
</dbReference>
<dbReference type="EMBL" id="CM056780">
    <property type="protein sequence ID" value="KAJ8715917.1"/>
    <property type="molecule type" value="Genomic_DNA"/>
</dbReference>
<evidence type="ECO:0000313" key="2">
    <source>
        <dbReference type="Proteomes" id="UP001231649"/>
    </source>
</evidence>